<dbReference type="Ensembl" id="ENSDCDT00010065126.1">
    <property type="protein sequence ID" value="ENSDCDP00010054540.1"/>
    <property type="gene ID" value="ENSDCDG00010031057.1"/>
</dbReference>
<dbReference type="InterPro" id="IPR036322">
    <property type="entry name" value="WD40_repeat_dom_sf"/>
</dbReference>
<dbReference type="PROSITE" id="PS50294">
    <property type="entry name" value="WD_REPEATS_REGION"/>
    <property type="match status" value="1"/>
</dbReference>
<sequence length="522" mass="57607">LYNSKHVPLQAGQSFKFTVLETLDRIKEEFQFLQAQYHSLKLECEKLASEKTEMQRHYIMYYEMSYGLNIEMHKQAEIVKRLSAICAQIIPFLSQEVRLSCVTHLHLPHYTSSPVWQTLRSPFSLAPSTYPAHFGVVSHAGLNGELASPGNFGGSLSLSPQMSAYTRNPNVAYESRPHIRPPGLSTALPGSSGGKPAYSFHVSADGQMQPVPFPPDALHGPGIPRHARQIHTLNHGEVVCAVTISTSTRHVYTGGKGCVKVWDISQPGSKSPMAQLDCLNRDNYIRSCKILPDGRTLIVGGEASTLSIWDLATPTPRIKAELTSSAPACYALAISPDNKVCFSCCSDGNIVVWDLHNQTLVRQFQGHTDGASCIDISNDGTKLWTGGLDNTVRCWDLREGRQLQQHDFTSQIFSLGYCPTGEWLAVGMESSNVEVLHVSKPDKYQLHLHESCVLSLKFAYCGKWFVSTGKDNLLNAWRTPYGASIFQSKESSSVLSCDVSPDDKYIVTGSGDKKATVYEVVY</sequence>
<keyword evidence="8" id="KW-0175">Coiled coil</keyword>
<keyword evidence="4" id="KW-0677">Repeat</keyword>
<evidence type="ECO:0000256" key="3">
    <source>
        <dbReference type="ARBA" id="ARBA00022574"/>
    </source>
</evidence>
<evidence type="ECO:0000313" key="11">
    <source>
        <dbReference type="Proteomes" id="UP000694580"/>
    </source>
</evidence>
<evidence type="ECO:0000259" key="9">
    <source>
        <dbReference type="Pfam" id="PF03920"/>
    </source>
</evidence>
<dbReference type="InterPro" id="IPR001680">
    <property type="entry name" value="WD40_rpt"/>
</dbReference>
<evidence type="ECO:0000256" key="4">
    <source>
        <dbReference type="ARBA" id="ARBA00022737"/>
    </source>
</evidence>
<keyword evidence="5" id="KW-0539">Nucleus</keyword>
<dbReference type="CDD" id="cd00200">
    <property type="entry name" value="WD40"/>
    <property type="match status" value="1"/>
</dbReference>
<organism evidence="10 11">
    <name type="scientific">Denticeps clupeoides</name>
    <name type="common">denticle herring</name>
    <dbReference type="NCBI Taxonomy" id="299321"/>
    <lineage>
        <taxon>Eukaryota</taxon>
        <taxon>Metazoa</taxon>
        <taxon>Chordata</taxon>
        <taxon>Craniata</taxon>
        <taxon>Vertebrata</taxon>
        <taxon>Euteleostomi</taxon>
        <taxon>Actinopterygii</taxon>
        <taxon>Neopterygii</taxon>
        <taxon>Teleostei</taxon>
        <taxon>Clupei</taxon>
        <taxon>Clupeiformes</taxon>
        <taxon>Denticipitoidei</taxon>
        <taxon>Denticipitidae</taxon>
        <taxon>Denticeps</taxon>
    </lineage>
</organism>
<evidence type="ECO:0000256" key="5">
    <source>
        <dbReference type="ARBA" id="ARBA00023242"/>
    </source>
</evidence>
<evidence type="ECO:0000256" key="1">
    <source>
        <dbReference type="ARBA" id="ARBA00004123"/>
    </source>
</evidence>
<evidence type="ECO:0000256" key="7">
    <source>
        <dbReference type="PROSITE-ProRule" id="PRU00221"/>
    </source>
</evidence>
<dbReference type="GeneTree" id="ENSGT01030000234519"/>
<dbReference type="InterPro" id="IPR019775">
    <property type="entry name" value="WD40_repeat_CS"/>
</dbReference>
<dbReference type="PRINTS" id="PR01850">
    <property type="entry name" value="GROUCHOFAMLY"/>
</dbReference>
<feature type="repeat" description="WD" evidence="7">
    <location>
        <begin position="364"/>
        <end position="405"/>
    </location>
</feature>
<dbReference type="GO" id="GO:0090090">
    <property type="term" value="P:negative regulation of canonical Wnt signaling pathway"/>
    <property type="evidence" value="ECO:0007669"/>
    <property type="project" value="TreeGrafter"/>
</dbReference>
<gene>
    <name evidence="10" type="primary">tle2b</name>
</gene>
<reference evidence="10" key="2">
    <citation type="submission" date="2025-08" db="UniProtKB">
        <authorList>
            <consortium name="Ensembl"/>
        </authorList>
    </citation>
    <scope>IDENTIFICATION</scope>
</reference>
<dbReference type="GO" id="GO:0005667">
    <property type="term" value="C:transcription regulator complex"/>
    <property type="evidence" value="ECO:0007669"/>
    <property type="project" value="TreeGrafter"/>
</dbReference>
<evidence type="ECO:0000313" key="10">
    <source>
        <dbReference type="Ensembl" id="ENSDCDP00010054540.1"/>
    </source>
</evidence>
<dbReference type="SMART" id="SM00320">
    <property type="entry name" value="WD40"/>
    <property type="match status" value="7"/>
</dbReference>
<feature type="repeat" description="WD" evidence="7">
    <location>
        <begin position="322"/>
        <end position="363"/>
    </location>
</feature>
<dbReference type="SUPFAM" id="SSF50978">
    <property type="entry name" value="WD40 repeat-like"/>
    <property type="match status" value="1"/>
</dbReference>
<dbReference type="InterPro" id="IPR009146">
    <property type="entry name" value="Groucho_enhance"/>
</dbReference>
<dbReference type="PANTHER" id="PTHR10814:SF32">
    <property type="entry name" value="TRANSDUCIN-LIKE ENHANCER PROTEIN 4 ISOFORM X1"/>
    <property type="match status" value="1"/>
</dbReference>
<dbReference type="FunFam" id="2.130.10.10:FF:000001">
    <property type="entry name" value="transducin-like enhancer protein 3 isoform X1"/>
    <property type="match status" value="1"/>
</dbReference>
<feature type="domain" description="Groucho/TLE N-terminal Q-rich" evidence="9">
    <location>
        <begin position="15"/>
        <end position="102"/>
    </location>
</feature>
<comment type="function">
    <text evidence="6">Transcriptional corepressor that binds to a number of transcription factors. Inhibits the transcriptional activation mediated by CTNNB1 and TCF family members in Wnt signaling. The effects of full-length TLE family members may be modulated by association with dominant-negative AES.</text>
</comment>
<dbReference type="Pfam" id="PF00400">
    <property type="entry name" value="WD40"/>
    <property type="match status" value="6"/>
</dbReference>
<protein>
    <recommendedName>
        <fullName evidence="9">Groucho/TLE N-terminal Q-rich domain-containing protein</fullName>
    </recommendedName>
</protein>
<comment type="subcellular location">
    <subcellularLocation>
        <location evidence="1">Nucleus</location>
    </subcellularLocation>
</comment>
<dbReference type="PROSITE" id="PS50082">
    <property type="entry name" value="WD_REPEATS_2"/>
    <property type="match status" value="2"/>
</dbReference>
<accession>A0AAY4EAA9</accession>
<comment type="similarity">
    <text evidence="2">Belongs to the WD repeat Groucho/TLE family.</text>
</comment>
<name>A0AAY4EAA9_9TELE</name>
<dbReference type="Proteomes" id="UP000694580">
    <property type="component" value="Chromosome 13"/>
</dbReference>
<dbReference type="Gene3D" id="2.130.10.10">
    <property type="entry name" value="YVTN repeat-like/Quinoprotein amine dehydrogenase"/>
    <property type="match status" value="1"/>
</dbReference>
<dbReference type="InterPro" id="IPR005617">
    <property type="entry name" value="Groucho/TLE_N"/>
</dbReference>
<proteinExistence type="inferred from homology"/>
<dbReference type="GO" id="GO:0003714">
    <property type="term" value="F:transcription corepressor activity"/>
    <property type="evidence" value="ECO:0007669"/>
    <property type="project" value="TreeGrafter"/>
</dbReference>
<dbReference type="GO" id="GO:0005634">
    <property type="term" value="C:nucleus"/>
    <property type="evidence" value="ECO:0007669"/>
    <property type="project" value="UniProtKB-SubCell"/>
</dbReference>
<keyword evidence="11" id="KW-1185">Reference proteome</keyword>
<dbReference type="AlphaFoldDB" id="A0AAY4EAA9"/>
<evidence type="ECO:0000256" key="6">
    <source>
        <dbReference type="ARBA" id="ARBA00045617"/>
    </source>
</evidence>
<dbReference type="InterPro" id="IPR015943">
    <property type="entry name" value="WD40/YVTN_repeat-like_dom_sf"/>
</dbReference>
<dbReference type="PANTHER" id="PTHR10814">
    <property type="entry name" value="TRANSDUCIN-LIKE ENHANCER PROTEIN"/>
    <property type="match status" value="1"/>
</dbReference>
<reference evidence="10" key="3">
    <citation type="submission" date="2025-09" db="UniProtKB">
        <authorList>
            <consortium name="Ensembl"/>
        </authorList>
    </citation>
    <scope>IDENTIFICATION</scope>
</reference>
<evidence type="ECO:0000256" key="8">
    <source>
        <dbReference type="SAM" id="Coils"/>
    </source>
</evidence>
<reference evidence="10 11" key="1">
    <citation type="submission" date="2020-06" db="EMBL/GenBank/DDBJ databases">
        <authorList>
            <consortium name="Wellcome Sanger Institute Data Sharing"/>
        </authorList>
    </citation>
    <scope>NUCLEOTIDE SEQUENCE [LARGE SCALE GENOMIC DNA]</scope>
</reference>
<feature type="coiled-coil region" evidence="8">
    <location>
        <begin position="23"/>
        <end position="50"/>
    </location>
</feature>
<evidence type="ECO:0000256" key="2">
    <source>
        <dbReference type="ARBA" id="ARBA00005969"/>
    </source>
</evidence>
<dbReference type="PROSITE" id="PS00678">
    <property type="entry name" value="WD_REPEATS_1"/>
    <property type="match status" value="1"/>
</dbReference>
<keyword evidence="3 7" id="KW-0853">WD repeat</keyword>
<dbReference type="Pfam" id="PF03920">
    <property type="entry name" value="TLE_N"/>
    <property type="match status" value="1"/>
</dbReference>